<reference evidence="2 3" key="1">
    <citation type="submission" date="2018-11" db="EMBL/GenBank/DDBJ databases">
        <title>Trebonia kvetii gen.nov., sp.nov., a novel acidophilic actinobacterium, and proposal of the new actinobacterial family Treboniaceae fam. nov.</title>
        <authorList>
            <person name="Rapoport D."/>
            <person name="Sagova-Mareckova M."/>
            <person name="Sedlacek I."/>
            <person name="Provaznik J."/>
            <person name="Kralova S."/>
            <person name="Pavlinic D."/>
            <person name="Benes V."/>
            <person name="Kopecky J."/>
        </authorList>
    </citation>
    <scope>NUCLEOTIDE SEQUENCE [LARGE SCALE GENOMIC DNA]</scope>
    <source>
        <strain evidence="2 3">15Tr583</strain>
    </source>
</reference>
<evidence type="ECO:0000313" key="3">
    <source>
        <dbReference type="Proteomes" id="UP000460272"/>
    </source>
</evidence>
<dbReference type="Gene3D" id="3.40.50.1820">
    <property type="entry name" value="alpha/beta hydrolase"/>
    <property type="match status" value="1"/>
</dbReference>
<proteinExistence type="predicted"/>
<name>A0A6P2BPQ5_9ACTN</name>
<dbReference type="PANTHER" id="PTHR46438">
    <property type="entry name" value="ALPHA/BETA-HYDROLASES SUPERFAMILY PROTEIN"/>
    <property type="match status" value="1"/>
</dbReference>
<dbReference type="Pfam" id="PF00561">
    <property type="entry name" value="Abhydrolase_1"/>
    <property type="match status" value="1"/>
</dbReference>
<dbReference type="GO" id="GO:0016787">
    <property type="term" value="F:hydrolase activity"/>
    <property type="evidence" value="ECO:0007669"/>
    <property type="project" value="UniProtKB-KW"/>
</dbReference>
<accession>A0A6P2BPQ5</accession>
<sequence length="283" mass="30155">MESGTLETRLGPVAWQSSGRGPALVFFAGALANHDLWRDVIAKLDDRYRCVTVDLPLGSHPAPLAPGADRSATSLARLLLDCLDLLDVHDATVVVNDTAGGLLLLSLAAGHQALGRVGRLVLTNCESYDQFPPDALKRASAACRALPGLATAMIRLQLSWPAAMRRTLATVTAAGLDRDRAESFSRPARRDRRVAGDLVAAMAGFRPRLLIDAAAVIPEFDRPVLLIWGEQCQFFPVPQARRLASDFPHATLVIIPGAKTWVPVDNPAAVAGAIAEFAPAPVP</sequence>
<dbReference type="EMBL" id="RPFW01000007">
    <property type="protein sequence ID" value="TVZ00964.1"/>
    <property type="molecule type" value="Genomic_DNA"/>
</dbReference>
<dbReference type="AlphaFoldDB" id="A0A6P2BPQ5"/>
<comment type="caution">
    <text evidence="2">The sequence shown here is derived from an EMBL/GenBank/DDBJ whole genome shotgun (WGS) entry which is preliminary data.</text>
</comment>
<dbReference type="SUPFAM" id="SSF53474">
    <property type="entry name" value="alpha/beta-Hydrolases"/>
    <property type="match status" value="1"/>
</dbReference>
<dbReference type="OrthoDB" id="3400345at2"/>
<evidence type="ECO:0000259" key="1">
    <source>
        <dbReference type="Pfam" id="PF00561"/>
    </source>
</evidence>
<keyword evidence="2" id="KW-0378">Hydrolase</keyword>
<dbReference type="Proteomes" id="UP000460272">
    <property type="component" value="Unassembled WGS sequence"/>
</dbReference>
<feature type="domain" description="AB hydrolase-1" evidence="1">
    <location>
        <begin position="22"/>
        <end position="267"/>
    </location>
</feature>
<dbReference type="InterPro" id="IPR029058">
    <property type="entry name" value="AB_hydrolase_fold"/>
</dbReference>
<evidence type="ECO:0000313" key="2">
    <source>
        <dbReference type="EMBL" id="TVZ00964.1"/>
    </source>
</evidence>
<dbReference type="RefSeq" id="WP_145859186.1">
    <property type="nucleotide sequence ID" value="NZ_RPFW01000007.1"/>
</dbReference>
<dbReference type="InterPro" id="IPR000073">
    <property type="entry name" value="AB_hydrolase_1"/>
</dbReference>
<gene>
    <name evidence="2" type="ORF">EAS64_32055</name>
</gene>
<keyword evidence="3" id="KW-1185">Reference proteome</keyword>
<organism evidence="2 3">
    <name type="scientific">Trebonia kvetii</name>
    <dbReference type="NCBI Taxonomy" id="2480626"/>
    <lineage>
        <taxon>Bacteria</taxon>
        <taxon>Bacillati</taxon>
        <taxon>Actinomycetota</taxon>
        <taxon>Actinomycetes</taxon>
        <taxon>Streptosporangiales</taxon>
        <taxon>Treboniaceae</taxon>
        <taxon>Trebonia</taxon>
    </lineage>
</organism>
<protein>
    <submittedName>
        <fullName evidence="2">Alpha/beta hydrolase</fullName>
    </submittedName>
</protein>
<dbReference type="PANTHER" id="PTHR46438:SF11">
    <property type="entry name" value="LIPASE-RELATED"/>
    <property type="match status" value="1"/>
</dbReference>